<dbReference type="AlphaFoldDB" id="A0A821M285"/>
<dbReference type="InterPro" id="IPR012337">
    <property type="entry name" value="RNaseH-like_sf"/>
</dbReference>
<keyword evidence="2" id="KW-1185">Reference proteome</keyword>
<dbReference type="SUPFAM" id="SSF53098">
    <property type="entry name" value="Ribonuclease H-like"/>
    <property type="match status" value="1"/>
</dbReference>
<dbReference type="GO" id="GO:0003676">
    <property type="term" value="F:nucleic acid binding"/>
    <property type="evidence" value="ECO:0007669"/>
    <property type="project" value="InterPro"/>
</dbReference>
<evidence type="ECO:0000313" key="1">
    <source>
        <dbReference type="EMBL" id="CAF4759356.1"/>
    </source>
</evidence>
<dbReference type="Gene3D" id="3.30.420.10">
    <property type="entry name" value="Ribonuclease H-like superfamily/Ribonuclease H"/>
    <property type="match status" value="1"/>
</dbReference>
<dbReference type="InterPro" id="IPR036397">
    <property type="entry name" value="RNaseH_sf"/>
</dbReference>
<name>A0A821M285_9BILA</name>
<protein>
    <submittedName>
        <fullName evidence="1">Uncharacterized protein</fullName>
    </submittedName>
</protein>
<dbReference type="EMBL" id="CAJOBG010116050">
    <property type="protein sequence ID" value="CAF4759356.1"/>
    <property type="molecule type" value="Genomic_DNA"/>
</dbReference>
<feature type="non-terminal residue" evidence="1">
    <location>
        <position position="1"/>
    </location>
</feature>
<gene>
    <name evidence="1" type="ORF">OVN521_LOCUS50431</name>
</gene>
<proteinExistence type="predicted"/>
<reference evidence="1" key="1">
    <citation type="submission" date="2021-02" db="EMBL/GenBank/DDBJ databases">
        <authorList>
            <person name="Nowell W R."/>
        </authorList>
    </citation>
    <scope>NUCLEOTIDE SEQUENCE</scope>
</reference>
<sequence length="55" mass="6329">TNMTERVNRTLKEQIAIYAQNHSDLWDKEVQKLAFAIRTSINETTGETPAYLNFG</sequence>
<dbReference type="Proteomes" id="UP000663866">
    <property type="component" value="Unassembled WGS sequence"/>
</dbReference>
<comment type="caution">
    <text evidence="1">The sequence shown here is derived from an EMBL/GenBank/DDBJ whole genome shotgun (WGS) entry which is preliminary data.</text>
</comment>
<accession>A0A821M285</accession>
<organism evidence="1 2">
    <name type="scientific">Rotaria magnacalcarata</name>
    <dbReference type="NCBI Taxonomy" id="392030"/>
    <lineage>
        <taxon>Eukaryota</taxon>
        <taxon>Metazoa</taxon>
        <taxon>Spiralia</taxon>
        <taxon>Gnathifera</taxon>
        <taxon>Rotifera</taxon>
        <taxon>Eurotatoria</taxon>
        <taxon>Bdelloidea</taxon>
        <taxon>Philodinida</taxon>
        <taxon>Philodinidae</taxon>
        <taxon>Rotaria</taxon>
    </lineage>
</organism>
<evidence type="ECO:0000313" key="2">
    <source>
        <dbReference type="Proteomes" id="UP000663866"/>
    </source>
</evidence>